<dbReference type="InterPro" id="IPR058636">
    <property type="entry name" value="Beta-barrel_YknX"/>
</dbReference>
<evidence type="ECO:0000256" key="2">
    <source>
        <dbReference type="SAM" id="MobiDB-lite"/>
    </source>
</evidence>
<comment type="caution">
    <text evidence="5">The sequence shown here is derived from an EMBL/GenBank/DDBJ whole genome shotgun (WGS) entry which is preliminary data.</text>
</comment>
<feature type="compositionally biased region" description="Low complexity" evidence="2">
    <location>
        <begin position="280"/>
        <end position="299"/>
    </location>
</feature>
<sequence length="507" mass="55163">MKKRILILLGILIIGGGAAGVCWKTGIIGNHQQTSGEAVYVTKISDLTDQASGVSNRYAGVVEPQETVSVELESGRTVKEVKVKTGDQVKKGQLLFEYDLSSIQESLEETQLDLDRLKNEASSLTEQIATLEKEKKQATQDNQLSYTIEIETNKMNLKKNEYSQKSKQAEIDKLQSATGNTEVRSSIDGVIQKIDTSKLASDDNSSVDDSGDDSDSPSGDGSSGNAFITILSTGAYRIKGTVNEMNVQNIIEGNPVIIRSRVDSSQIWKGTMGTIDRESATSSNSSSSGYGMTDSSGDSQTTTSTYPFYVNLDSSDGLMLGQHVYIEMDEGQDTQKVGVWISEAYIVDADTDSPYVWATDKNDKLEKRNVILGQYDEELGEYEIADGLTKDDSIAFPSDVLEEGMSTTTNIDEAMDTGTVDMQPVDELGADNLDSEDADVIDDSSDSEDDWNADDWSIDDEDESDGDSTVIDDPDAMGDLISDDTSDDESMMDENLVSDQEDTEDSE</sequence>
<dbReference type="RefSeq" id="WP_118049575.1">
    <property type="nucleotide sequence ID" value="NZ_CABJFK010000008.1"/>
</dbReference>
<dbReference type="SUPFAM" id="SSF111369">
    <property type="entry name" value="HlyD-like secretion proteins"/>
    <property type="match status" value="1"/>
</dbReference>
<dbReference type="Proteomes" id="UP000283745">
    <property type="component" value="Unassembled WGS sequence"/>
</dbReference>
<evidence type="ECO:0000313" key="5">
    <source>
        <dbReference type="EMBL" id="RHE39289.1"/>
    </source>
</evidence>
<dbReference type="AlphaFoldDB" id="A0A414J4C2"/>
<feature type="region of interest" description="Disordered" evidence="2">
    <location>
        <begin position="430"/>
        <end position="507"/>
    </location>
</feature>
<feature type="region of interest" description="Disordered" evidence="2">
    <location>
        <begin position="273"/>
        <end position="299"/>
    </location>
</feature>
<dbReference type="PANTHER" id="PTHR30469">
    <property type="entry name" value="MULTIDRUG RESISTANCE PROTEIN MDTA"/>
    <property type="match status" value="1"/>
</dbReference>
<dbReference type="Gene3D" id="1.10.287.470">
    <property type="entry name" value="Helix hairpin bin"/>
    <property type="match status" value="1"/>
</dbReference>
<protein>
    <submittedName>
        <fullName evidence="5">Efflux RND transporter periplasmic adaptor subunit</fullName>
    </submittedName>
</protein>
<feature type="coiled-coil region" evidence="1">
    <location>
        <begin position="100"/>
        <end position="141"/>
    </location>
</feature>
<dbReference type="Gene3D" id="2.40.50.100">
    <property type="match status" value="1"/>
</dbReference>
<keyword evidence="1" id="KW-0175">Coiled coil</keyword>
<gene>
    <name evidence="5" type="ORF">DW740_11140</name>
</gene>
<feature type="region of interest" description="Disordered" evidence="2">
    <location>
        <begin position="198"/>
        <end position="224"/>
    </location>
</feature>
<dbReference type="Pfam" id="PF25990">
    <property type="entry name" value="Beta-barrel_YknX"/>
    <property type="match status" value="1"/>
</dbReference>
<evidence type="ECO:0000259" key="3">
    <source>
        <dbReference type="Pfam" id="PF25984"/>
    </source>
</evidence>
<organism evidence="5 6">
    <name type="scientific">Blautia obeum</name>
    <dbReference type="NCBI Taxonomy" id="40520"/>
    <lineage>
        <taxon>Bacteria</taxon>
        <taxon>Bacillati</taxon>
        <taxon>Bacillota</taxon>
        <taxon>Clostridia</taxon>
        <taxon>Lachnospirales</taxon>
        <taxon>Lachnospiraceae</taxon>
        <taxon>Blautia</taxon>
    </lineage>
</organism>
<proteinExistence type="predicted"/>
<dbReference type="InterPro" id="IPR058639">
    <property type="entry name" value="BSH_YknX-like"/>
</dbReference>
<dbReference type="GO" id="GO:1990281">
    <property type="term" value="C:efflux pump complex"/>
    <property type="evidence" value="ECO:0007669"/>
    <property type="project" value="TreeGrafter"/>
</dbReference>
<feature type="compositionally biased region" description="Acidic residues" evidence="2">
    <location>
        <begin position="205"/>
        <end position="215"/>
    </location>
</feature>
<feature type="domain" description="YknX-like barrel-sandwich hybrid" evidence="3">
    <location>
        <begin position="70"/>
        <end position="203"/>
    </location>
</feature>
<feature type="compositionally biased region" description="Acidic residues" evidence="2">
    <location>
        <begin position="433"/>
        <end position="492"/>
    </location>
</feature>
<dbReference type="GO" id="GO:0015562">
    <property type="term" value="F:efflux transmembrane transporter activity"/>
    <property type="evidence" value="ECO:0007669"/>
    <property type="project" value="TreeGrafter"/>
</dbReference>
<dbReference type="Pfam" id="PF25984">
    <property type="entry name" value="BSH_YknX"/>
    <property type="match status" value="1"/>
</dbReference>
<evidence type="ECO:0000256" key="1">
    <source>
        <dbReference type="SAM" id="Coils"/>
    </source>
</evidence>
<accession>A0A414J4C2</accession>
<evidence type="ECO:0000313" key="6">
    <source>
        <dbReference type="Proteomes" id="UP000283745"/>
    </source>
</evidence>
<feature type="domain" description="YknX-like beta-barrel" evidence="4">
    <location>
        <begin position="237"/>
        <end position="327"/>
    </location>
</feature>
<name>A0A414J4C2_9FIRM</name>
<dbReference type="EMBL" id="QSKF01000008">
    <property type="protein sequence ID" value="RHE39289.1"/>
    <property type="molecule type" value="Genomic_DNA"/>
</dbReference>
<reference evidence="5 6" key="1">
    <citation type="submission" date="2018-08" db="EMBL/GenBank/DDBJ databases">
        <title>A genome reference for cultivated species of the human gut microbiota.</title>
        <authorList>
            <person name="Zou Y."/>
            <person name="Xue W."/>
            <person name="Luo G."/>
        </authorList>
    </citation>
    <scope>NUCLEOTIDE SEQUENCE [LARGE SCALE GENOMIC DNA]</scope>
    <source>
        <strain evidence="5 6">AM28-23</strain>
    </source>
</reference>
<dbReference type="Gene3D" id="2.40.30.170">
    <property type="match status" value="1"/>
</dbReference>
<evidence type="ECO:0000259" key="4">
    <source>
        <dbReference type="Pfam" id="PF25990"/>
    </source>
</evidence>